<reference evidence="7 8" key="1">
    <citation type="submission" date="2016-10" db="EMBL/GenBank/DDBJ databases">
        <authorList>
            <person name="de Groot N.N."/>
        </authorList>
    </citation>
    <scope>NUCLEOTIDE SEQUENCE [LARGE SCALE GENOMIC DNA]</scope>
    <source>
        <strain evidence="7 8">DSM 29340</strain>
    </source>
</reference>
<evidence type="ECO:0000313" key="8">
    <source>
        <dbReference type="Proteomes" id="UP000199379"/>
    </source>
</evidence>
<keyword evidence="8" id="KW-1185">Reference proteome</keyword>
<protein>
    <submittedName>
        <fullName evidence="7">Cytochrome C oxidase subunit IV</fullName>
    </submittedName>
</protein>
<keyword evidence="2" id="KW-1003">Cell membrane</keyword>
<comment type="subcellular location">
    <subcellularLocation>
        <location evidence="1">Cell membrane</location>
        <topology evidence="1">Multi-pass membrane protein</topology>
    </subcellularLocation>
</comment>
<evidence type="ECO:0000256" key="3">
    <source>
        <dbReference type="ARBA" id="ARBA00022692"/>
    </source>
</evidence>
<proteinExistence type="predicted"/>
<evidence type="ECO:0000256" key="6">
    <source>
        <dbReference type="SAM" id="Phobius"/>
    </source>
</evidence>
<dbReference type="GO" id="GO:0005886">
    <property type="term" value="C:plasma membrane"/>
    <property type="evidence" value="ECO:0007669"/>
    <property type="project" value="UniProtKB-SubCell"/>
</dbReference>
<dbReference type="RefSeq" id="WP_092370373.1">
    <property type="nucleotide sequence ID" value="NZ_FNYD01000012.1"/>
</dbReference>
<dbReference type="Proteomes" id="UP000199379">
    <property type="component" value="Unassembled WGS sequence"/>
</dbReference>
<dbReference type="EMBL" id="FNYD01000012">
    <property type="protein sequence ID" value="SEK02917.1"/>
    <property type="molecule type" value="Genomic_DNA"/>
</dbReference>
<keyword evidence="3 6" id="KW-0812">Transmembrane</keyword>
<dbReference type="AlphaFoldDB" id="A0A1H7DPX7"/>
<name>A0A1H7DPX7_9RHOB</name>
<keyword evidence="5 6" id="KW-0472">Membrane</keyword>
<sequence length="92" mass="9673">MTRSSPFSKYSNPDPLTRAWAGLVALSLATTALTLAGLPARLTGALVLLLALLKARVILARYLELDRAPRLLAGFTAAIVAAGALILVLYLV</sequence>
<dbReference type="STRING" id="1227549.SAMN05444007_11241"/>
<dbReference type="InterPro" id="IPR005171">
    <property type="entry name" value="Cyt_c_oxidase_su4_prok"/>
</dbReference>
<evidence type="ECO:0000256" key="1">
    <source>
        <dbReference type="ARBA" id="ARBA00004651"/>
    </source>
</evidence>
<evidence type="ECO:0000256" key="5">
    <source>
        <dbReference type="ARBA" id="ARBA00023136"/>
    </source>
</evidence>
<evidence type="ECO:0000313" key="7">
    <source>
        <dbReference type="EMBL" id="SEK02917.1"/>
    </source>
</evidence>
<organism evidence="7 8">
    <name type="scientific">Cribrihabitans marinus</name>
    <dbReference type="NCBI Taxonomy" id="1227549"/>
    <lineage>
        <taxon>Bacteria</taxon>
        <taxon>Pseudomonadati</taxon>
        <taxon>Pseudomonadota</taxon>
        <taxon>Alphaproteobacteria</taxon>
        <taxon>Rhodobacterales</taxon>
        <taxon>Paracoccaceae</taxon>
        <taxon>Cribrihabitans</taxon>
    </lineage>
</organism>
<evidence type="ECO:0000256" key="2">
    <source>
        <dbReference type="ARBA" id="ARBA00022475"/>
    </source>
</evidence>
<feature type="transmembrane region" description="Helical" evidence="6">
    <location>
        <begin position="20"/>
        <end position="36"/>
    </location>
</feature>
<keyword evidence="4 6" id="KW-1133">Transmembrane helix</keyword>
<feature type="transmembrane region" description="Helical" evidence="6">
    <location>
        <begin position="71"/>
        <end position="91"/>
    </location>
</feature>
<dbReference type="Pfam" id="PF03626">
    <property type="entry name" value="COX4_pro"/>
    <property type="match status" value="1"/>
</dbReference>
<gene>
    <name evidence="7" type="ORF">SAMN05444007_11241</name>
</gene>
<accession>A0A1H7DPX7</accession>
<evidence type="ECO:0000256" key="4">
    <source>
        <dbReference type="ARBA" id="ARBA00022989"/>
    </source>
</evidence>